<dbReference type="AlphaFoldDB" id="A0A067DEA0"/>
<sequence length="175" mass="19518">MNHKMCDAFGLVQFLKASEDMVLGNIHQTLFPIWQRQILNARNPLQVLSDNMAHKSFYCGPKETKALGNQLPCHLKGCSTFDLLTAFIWKCRTIALEIEPEKIARVSCIIKTRGNFIVSDISNVGLGEVNFEWKKPIYAETAGAVALISFSVKHQNKNGELGILVPICLLQSTVD</sequence>
<feature type="non-terminal residue" evidence="3">
    <location>
        <position position="175"/>
    </location>
</feature>
<evidence type="ECO:0008006" key="5">
    <source>
        <dbReference type="Google" id="ProtNLM"/>
    </source>
</evidence>
<dbReference type="Gene3D" id="3.30.559.10">
    <property type="entry name" value="Chloramphenicol acetyltransferase-like domain"/>
    <property type="match status" value="2"/>
</dbReference>
<dbReference type="InterPro" id="IPR050898">
    <property type="entry name" value="Plant_acyltransferase"/>
</dbReference>
<reference evidence="3 4" key="1">
    <citation type="submission" date="2014-04" db="EMBL/GenBank/DDBJ databases">
        <authorList>
            <consortium name="International Citrus Genome Consortium"/>
            <person name="Gmitter F."/>
            <person name="Chen C."/>
            <person name="Farmerie W."/>
            <person name="Harkins T."/>
            <person name="Desany B."/>
            <person name="Mohiuddin M."/>
            <person name="Kodira C."/>
            <person name="Borodovsky M."/>
            <person name="Lomsadze A."/>
            <person name="Burns P."/>
            <person name="Jenkins J."/>
            <person name="Prochnik S."/>
            <person name="Shu S."/>
            <person name="Chapman J."/>
            <person name="Pitluck S."/>
            <person name="Schmutz J."/>
            <person name="Rokhsar D."/>
        </authorList>
    </citation>
    <scope>NUCLEOTIDE SEQUENCE</scope>
</reference>
<keyword evidence="2" id="KW-0808">Transferase</keyword>
<dbReference type="InterPro" id="IPR023213">
    <property type="entry name" value="CAT-like_dom_sf"/>
</dbReference>
<keyword evidence="4" id="KW-1185">Reference proteome</keyword>
<protein>
    <recommendedName>
        <fullName evidence="5">O-acyltransferase WSD1 C-terminal domain-containing protein</fullName>
    </recommendedName>
</protein>
<dbReference type="STRING" id="2711.A0A067DEA0"/>
<evidence type="ECO:0000256" key="2">
    <source>
        <dbReference type="ARBA" id="ARBA00022679"/>
    </source>
</evidence>
<dbReference type="PANTHER" id="PTHR31147:SF66">
    <property type="entry name" value="OS05G0315700 PROTEIN"/>
    <property type="match status" value="1"/>
</dbReference>
<accession>A0A067DEA0</accession>
<name>A0A067DEA0_CITSI</name>
<evidence type="ECO:0000256" key="1">
    <source>
        <dbReference type="ARBA" id="ARBA00009861"/>
    </source>
</evidence>
<dbReference type="PANTHER" id="PTHR31147">
    <property type="entry name" value="ACYL TRANSFERASE 4"/>
    <property type="match status" value="1"/>
</dbReference>
<organism evidence="3 4">
    <name type="scientific">Citrus sinensis</name>
    <name type="common">Sweet orange</name>
    <name type="synonym">Citrus aurantium var. sinensis</name>
    <dbReference type="NCBI Taxonomy" id="2711"/>
    <lineage>
        <taxon>Eukaryota</taxon>
        <taxon>Viridiplantae</taxon>
        <taxon>Streptophyta</taxon>
        <taxon>Embryophyta</taxon>
        <taxon>Tracheophyta</taxon>
        <taxon>Spermatophyta</taxon>
        <taxon>Magnoliopsida</taxon>
        <taxon>eudicotyledons</taxon>
        <taxon>Gunneridae</taxon>
        <taxon>Pentapetalae</taxon>
        <taxon>rosids</taxon>
        <taxon>malvids</taxon>
        <taxon>Sapindales</taxon>
        <taxon>Rutaceae</taxon>
        <taxon>Aurantioideae</taxon>
        <taxon>Citrus</taxon>
    </lineage>
</organism>
<evidence type="ECO:0000313" key="3">
    <source>
        <dbReference type="EMBL" id="KDO36966.1"/>
    </source>
</evidence>
<gene>
    <name evidence="3" type="ORF">CISIN_1g045856mg</name>
</gene>
<evidence type="ECO:0000313" key="4">
    <source>
        <dbReference type="Proteomes" id="UP000027120"/>
    </source>
</evidence>
<dbReference type="Proteomes" id="UP000027120">
    <property type="component" value="Unassembled WGS sequence"/>
</dbReference>
<comment type="similarity">
    <text evidence="1">Belongs to the plant acyltransferase family.</text>
</comment>
<dbReference type="GO" id="GO:0016740">
    <property type="term" value="F:transferase activity"/>
    <property type="evidence" value="ECO:0007669"/>
    <property type="project" value="UniProtKB-KW"/>
</dbReference>
<dbReference type="EMBL" id="KK792436">
    <property type="protein sequence ID" value="KDO36966.1"/>
    <property type="molecule type" value="Genomic_DNA"/>
</dbReference>
<proteinExistence type="inferred from homology"/>